<accession>A0A2R6WKK3</accession>
<dbReference type="Gramene" id="Mp4g02960.1">
    <property type="protein sequence ID" value="Mp4g02960.1.cds1"/>
    <property type="gene ID" value="Mp4g02960"/>
</dbReference>
<gene>
    <name evidence="2" type="ORF">MARPO_0080s0003</name>
</gene>
<sequence length="83" mass="9461">MISSSIRTRPRGLWKSLNLAWSCSFRNDGASYEARTRILGILRNHVLLTIRTRGPHKKVHSAIKIKSKRNQAGLPHTKSLERS</sequence>
<dbReference type="EMBL" id="KZ772752">
    <property type="protein sequence ID" value="PTQ34372.1"/>
    <property type="molecule type" value="Genomic_DNA"/>
</dbReference>
<dbReference type="Gramene" id="Mp4g02960.2">
    <property type="protein sequence ID" value="Mp4g02960.2.cds1"/>
    <property type="gene ID" value="Mp4g02960"/>
</dbReference>
<reference evidence="3" key="1">
    <citation type="journal article" date="2017" name="Cell">
        <title>Insights into land plant evolution garnered from the Marchantia polymorpha genome.</title>
        <authorList>
            <person name="Bowman J.L."/>
            <person name="Kohchi T."/>
            <person name="Yamato K.T."/>
            <person name="Jenkins J."/>
            <person name="Shu S."/>
            <person name="Ishizaki K."/>
            <person name="Yamaoka S."/>
            <person name="Nishihama R."/>
            <person name="Nakamura Y."/>
            <person name="Berger F."/>
            <person name="Adam C."/>
            <person name="Aki S.S."/>
            <person name="Althoff F."/>
            <person name="Araki T."/>
            <person name="Arteaga-Vazquez M.A."/>
            <person name="Balasubrmanian S."/>
            <person name="Barry K."/>
            <person name="Bauer D."/>
            <person name="Boehm C.R."/>
            <person name="Briginshaw L."/>
            <person name="Caballero-Perez J."/>
            <person name="Catarino B."/>
            <person name="Chen F."/>
            <person name="Chiyoda S."/>
            <person name="Chovatia M."/>
            <person name="Davies K.M."/>
            <person name="Delmans M."/>
            <person name="Demura T."/>
            <person name="Dierschke T."/>
            <person name="Dolan L."/>
            <person name="Dorantes-Acosta A.E."/>
            <person name="Eklund D.M."/>
            <person name="Florent S.N."/>
            <person name="Flores-Sandoval E."/>
            <person name="Fujiyama A."/>
            <person name="Fukuzawa H."/>
            <person name="Galik B."/>
            <person name="Grimanelli D."/>
            <person name="Grimwood J."/>
            <person name="Grossniklaus U."/>
            <person name="Hamada T."/>
            <person name="Haseloff J."/>
            <person name="Hetherington A.J."/>
            <person name="Higo A."/>
            <person name="Hirakawa Y."/>
            <person name="Hundley H.N."/>
            <person name="Ikeda Y."/>
            <person name="Inoue K."/>
            <person name="Inoue S.I."/>
            <person name="Ishida S."/>
            <person name="Jia Q."/>
            <person name="Kakita M."/>
            <person name="Kanazawa T."/>
            <person name="Kawai Y."/>
            <person name="Kawashima T."/>
            <person name="Kennedy M."/>
            <person name="Kinose K."/>
            <person name="Kinoshita T."/>
            <person name="Kohara Y."/>
            <person name="Koide E."/>
            <person name="Komatsu K."/>
            <person name="Kopischke S."/>
            <person name="Kubo M."/>
            <person name="Kyozuka J."/>
            <person name="Lagercrantz U."/>
            <person name="Lin S.S."/>
            <person name="Lindquist E."/>
            <person name="Lipzen A.M."/>
            <person name="Lu C.W."/>
            <person name="De Luna E."/>
            <person name="Martienssen R.A."/>
            <person name="Minamino N."/>
            <person name="Mizutani M."/>
            <person name="Mizutani M."/>
            <person name="Mochizuki N."/>
            <person name="Monte I."/>
            <person name="Mosher R."/>
            <person name="Nagasaki H."/>
            <person name="Nakagami H."/>
            <person name="Naramoto S."/>
            <person name="Nishitani K."/>
            <person name="Ohtani M."/>
            <person name="Okamoto T."/>
            <person name="Okumura M."/>
            <person name="Phillips J."/>
            <person name="Pollak B."/>
            <person name="Reinders A."/>
            <person name="Rovekamp M."/>
            <person name="Sano R."/>
            <person name="Sawa S."/>
            <person name="Schmid M.W."/>
            <person name="Shirakawa M."/>
            <person name="Solano R."/>
            <person name="Spunde A."/>
            <person name="Suetsugu N."/>
            <person name="Sugano S."/>
            <person name="Sugiyama A."/>
            <person name="Sun R."/>
            <person name="Suzuki Y."/>
            <person name="Takenaka M."/>
            <person name="Takezawa D."/>
            <person name="Tomogane H."/>
            <person name="Tsuzuki M."/>
            <person name="Ueda T."/>
            <person name="Umeda M."/>
            <person name="Ward J.M."/>
            <person name="Watanabe Y."/>
            <person name="Yazaki K."/>
            <person name="Yokoyama R."/>
            <person name="Yoshitake Y."/>
            <person name="Yotsui I."/>
            <person name="Zachgo S."/>
            <person name="Schmutz J."/>
        </authorList>
    </citation>
    <scope>NUCLEOTIDE SEQUENCE [LARGE SCALE GENOMIC DNA]</scope>
    <source>
        <strain evidence="3">Tak-1</strain>
    </source>
</reference>
<dbReference type="AlphaFoldDB" id="A0A2R6WKK3"/>
<name>A0A2R6WKK3_MARPO</name>
<feature type="compositionally biased region" description="Basic residues" evidence="1">
    <location>
        <begin position="59"/>
        <end position="69"/>
    </location>
</feature>
<feature type="region of interest" description="Disordered" evidence="1">
    <location>
        <begin position="59"/>
        <end position="83"/>
    </location>
</feature>
<keyword evidence="3" id="KW-1185">Reference proteome</keyword>
<dbReference type="EMBL" id="KZ772752">
    <property type="protein sequence ID" value="PTQ34371.1"/>
    <property type="molecule type" value="Genomic_DNA"/>
</dbReference>
<evidence type="ECO:0000313" key="3">
    <source>
        <dbReference type="Proteomes" id="UP000244005"/>
    </source>
</evidence>
<protein>
    <submittedName>
        <fullName evidence="2">Uncharacterized protein</fullName>
    </submittedName>
</protein>
<evidence type="ECO:0000313" key="2">
    <source>
        <dbReference type="EMBL" id="PTQ34372.1"/>
    </source>
</evidence>
<organism evidence="2 3">
    <name type="scientific">Marchantia polymorpha</name>
    <name type="common">Common liverwort</name>
    <name type="synonym">Marchantia aquatica</name>
    <dbReference type="NCBI Taxonomy" id="3197"/>
    <lineage>
        <taxon>Eukaryota</taxon>
        <taxon>Viridiplantae</taxon>
        <taxon>Streptophyta</taxon>
        <taxon>Embryophyta</taxon>
        <taxon>Marchantiophyta</taxon>
        <taxon>Marchantiopsida</taxon>
        <taxon>Marchantiidae</taxon>
        <taxon>Marchantiales</taxon>
        <taxon>Marchantiaceae</taxon>
        <taxon>Marchantia</taxon>
    </lineage>
</organism>
<dbReference type="Proteomes" id="UP000244005">
    <property type="component" value="Unassembled WGS sequence"/>
</dbReference>
<evidence type="ECO:0000256" key="1">
    <source>
        <dbReference type="SAM" id="MobiDB-lite"/>
    </source>
</evidence>
<proteinExistence type="predicted"/>
<reference evidence="2" key="2">
    <citation type="submission" date="2017-12" db="EMBL/GenBank/DDBJ databases">
        <title>WGS assembly of Marchantia polymorpha.</title>
        <authorList>
            <person name="Bowman J.L."/>
            <person name="Kohchi T."/>
            <person name="Yamato K.T."/>
            <person name="Jenkins J."/>
            <person name="Shu S."/>
            <person name="Ishizaki K."/>
            <person name="Yamaoka S."/>
            <person name="Nishihama R."/>
            <person name="Nakamura Y."/>
            <person name="Berger F."/>
            <person name="Adam C."/>
            <person name="Aki S.S."/>
            <person name="Althoff F."/>
            <person name="Araki T."/>
            <person name="Arteaga-Vazquez M.A."/>
            <person name="Balasubrmanian S."/>
            <person name="Bauer D."/>
            <person name="Boehm C.R."/>
            <person name="Briginshaw L."/>
            <person name="Caballero-Perez J."/>
            <person name="Catarino B."/>
            <person name="Chen F."/>
            <person name="Chiyoda S."/>
            <person name="Chovatia M."/>
            <person name="Davies K.M."/>
            <person name="Delmans M."/>
            <person name="Demura T."/>
            <person name="Dierschke T."/>
            <person name="Dolan L."/>
            <person name="Dorantes-Acosta A.E."/>
            <person name="Eklund D.M."/>
            <person name="Florent S.N."/>
            <person name="Flores-Sandoval E."/>
            <person name="Fujiyama A."/>
            <person name="Fukuzawa H."/>
            <person name="Galik B."/>
            <person name="Grimanelli D."/>
            <person name="Grimwood J."/>
            <person name="Grossniklaus U."/>
            <person name="Hamada T."/>
            <person name="Haseloff J."/>
            <person name="Hetherington A.J."/>
            <person name="Higo A."/>
            <person name="Hirakawa Y."/>
            <person name="Hundley H.N."/>
            <person name="Ikeda Y."/>
            <person name="Inoue K."/>
            <person name="Inoue S."/>
            <person name="Ishida S."/>
            <person name="Jia Q."/>
            <person name="Kakita M."/>
            <person name="Kanazawa T."/>
            <person name="Kawai Y."/>
            <person name="Kawashima T."/>
            <person name="Kennedy M."/>
            <person name="Kinose K."/>
            <person name="Kinoshita T."/>
            <person name="Kohara Y."/>
            <person name="Koide E."/>
            <person name="Komatsu K."/>
            <person name="Kopischke S."/>
            <person name="Kubo M."/>
            <person name="Kyozuka J."/>
            <person name="Lagercrantz U."/>
            <person name="Lin S.S."/>
            <person name="Lindquist E."/>
            <person name="Lipzen A.M."/>
            <person name="Lu C."/>
            <person name="Luna E.D."/>
            <person name="Martienssen R.A."/>
            <person name="Minamino N."/>
            <person name="Mizutani M."/>
            <person name="Mizutani M."/>
            <person name="Mochizuki N."/>
            <person name="Monte I."/>
            <person name="Mosher R."/>
            <person name="Nagasaki H."/>
            <person name="Nakagami H."/>
            <person name="Naramoto S."/>
            <person name="Nishitani K."/>
            <person name="Ohtani M."/>
            <person name="Okamoto T."/>
            <person name="Okumura M."/>
            <person name="Phillips J."/>
            <person name="Pollak B."/>
            <person name="Reinders A."/>
            <person name="Roevekamp M."/>
            <person name="Sano R."/>
            <person name="Sawa S."/>
            <person name="Schmid M.W."/>
            <person name="Shirakawa M."/>
            <person name="Solano R."/>
            <person name="Spunde A."/>
            <person name="Suetsugu N."/>
            <person name="Sugano S."/>
            <person name="Sugiyama A."/>
            <person name="Sun R."/>
            <person name="Suzuki Y."/>
            <person name="Takenaka M."/>
            <person name="Takezawa D."/>
            <person name="Tomogane H."/>
            <person name="Tsuzuki M."/>
            <person name="Ueda T."/>
            <person name="Umeda M."/>
            <person name="Ward J.M."/>
            <person name="Watanabe Y."/>
            <person name="Yazaki K."/>
            <person name="Yokoyama R."/>
            <person name="Yoshitake Y."/>
            <person name="Yotsui I."/>
            <person name="Zachgo S."/>
            <person name="Schmutz J."/>
        </authorList>
    </citation>
    <scope>NUCLEOTIDE SEQUENCE [LARGE SCALE GENOMIC DNA]</scope>
    <source>
        <strain evidence="2">Tak-1</strain>
    </source>
</reference>